<dbReference type="SUPFAM" id="SSF160964">
    <property type="entry name" value="MalF N-terminal region-like"/>
    <property type="match status" value="1"/>
</dbReference>
<evidence type="ECO:0000256" key="7">
    <source>
        <dbReference type="RuleBase" id="RU363032"/>
    </source>
</evidence>
<keyword evidence="5 7" id="KW-1133">Transmembrane helix</keyword>
<evidence type="ECO:0000313" key="10">
    <source>
        <dbReference type="Proteomes" id="UP000606653"/>
    </source>
</evidence>
<name>A0ABQ2L4G1_9BACL</name>
<evidence type="ECO:0000256" key="4">
    <source>
        <dbReference type="ARBA" id="ARBA00022692"/>
    </source>
</evidence>
<comment type="similarity">
    <text evidence="7">Belongs to the binding-protein-dependent transport system permease family.</text>
</comment>
<evidence type="ECO:0000259" key="8">
    <source>
        <dbReference type="PROSITE" id="PS50928"/>
    </source>
</evidence>
<evidence type="ECO:0000313" key="9">
    <source>
        <dbReference type="EMBL" id="GGO02237.1"/>
    </source>
</evidence>
<feature type="transmembrane region" description="Helical" evidence="7">
    <location>
        <begin position="211"/>
        <end position="233"/>
    </location>
</feature>
<dbReference type="InterPro" id="IPR035906">
    <property type="entry name" value="MetI-like_sf"/>
</dbReference>
<proteinExistence type="inferred from homology"/>
<keyword evidence="3" id="KW-1003">Cell membrane</keyword>
<dbReference type="Gene3D" id="1.10.3720.10">
    <property type="entry name" value="MetI-like"/>
    <property type="match status" value="1"/>
</dbReference>
<dbReference type="InterPro" id="IPR000515">
    <property type="entry name" value="MetI-like"/>
</dbReference>
<dbReference type="PANTHER" id="PTHR30193">
    <property type="entry name" value="ABC TRANSPORTER PERMEASE PROTEIN"/>
    <property type="match status" value="1"/>
</dbReference>
<feature type="transmembrane region" description="Helical" evidence="7">
    <location>
        <begin position="118"/>
        <end position="139"/>
    </location>
</feature>
<sequence length="302" mass="34074">MSEIVLNETIGRKKKRTGKSFLNGWVWFIFLLPTLLGIALFTVYPMIESFRLSFTRGAEERYVGFENYQHVLGSDSFHQAIFNTFYIAFFQLLIVIPLGFIIASLIHSLRKGQNFFKILFYIPNITSMVAAATVFLVVLHPQGLLNYVLSAFGFPETIWLANPVSARWSVILLASWHALGFGIIINLANLQAISPDYYEAASIDGASRFKQWLYITIPNMLGSLTILIILGWIDGLQRFTEAFMLGGHTGSPARSLYTLVGFIYERGFGGLEYGVASAASYLLLILILVFTFINIKFFRMKI</sequence>
<evidence type="ECO:0000256" key="6">
    <source>
        <dbReference type="ARBA" id="ARBA00023136"/>
    </source>
</evidence>
<keyword evidence="10" id="KW-1185">Reference proteome</keyword>
<comment type="caution">
    <text evidence="9">The sequence shown here is derived from an EMBL/GenBank/DDBJ whole genome shotgun (WGS) entry which is preliminary data.</text>
</comment>
<dbReference type="Proteomes" id="UP000606653">
    <property type="component" value="Unassembled WGS sequence"/>
</dbReference>
<dbReference type="PANTHER" id="PTHR30193:SF37">
    <property type="entry name" value="INNER MEMBRANE ABC TRANSPORTER PERMEASE PROTEIN YCJO"/>
    <property type="match status" value="1"/>
</dbReference>
<gene>
    <name evidence="9" type="ORF">GCM10010969_25380</name>
</gene>
<organism evidence="9 10">
    <name type="scientific">Saccharibacillus kuerlensis</name>
    <dbReference type="NCBI Taxonomy" id="459527"/>
    <lineage>
        <taxon>Bacteria</taxon>
        <taxon>Bacillati</taxon>
        <taxon>Bacillota</taxon>
        <taxon>Bacilli</taxon>
        <taxon>Bacillales</taxon>
        <taxon>Paenibacillaceae</taxon>
        <taxon>Saccharibacillus</taxon>
    </lineage>
</organism>
<dbReference type="EMBL" id="BMLN01000006">
    <property type="protein sequence ID" value="GGO02237.1"/>
    <property type="molecule type" value="Genomic_DNA"/>
</dbReference>
<accession>A0ABQ2L4G1</accession>
<evidence type="ECO:0000256" key="2">
    <source>
        <dbReference type="ARBA" id="ARBA00022448"/>
    </source>
</evidence>
<reference evidence="10" key="1">
    <citation type="journal article" date="2019" name="Int. J. Syst. Evol. Microbiol.">
        <title>The Global Catalogue of Microorganisms (GCM) 10K type strain sequencing project: providing services to taxonomists for standard genome sequencing and annotation.</title>
        <authorList>
            <consortium name="The Broad Institute Genomics Platform"/>
            <consortium name="The Broad Institute Genome Sequencing Center for Infectious Disease"/>
            <person name="Wu L."/>
            <person name="Ma J."/>
        </authorList>
    </citation>
    <scope>NUCLEOTIDE SEQUENCE [LARGE SCALE GENOMIC DNA]</scope>
    <source>
        <strain evidence="10">CGMCC 1.6964</strain>
    </source>
</reference>
<comment type="subcellular location">
    <subcellularLocation>
        <location evidence="1 7">Cell membrane</location>
        <topology evidence="1 7">Multi-pass membrane protein</topology>
    </subcellularLocation>
</comment>
<feature type="domain" description="ABC transmembrane type-1" evidence="8">
    <location>
        <begin position="81"/>
        <end position="294"/>
    </location>
</feature>
<dbReference type="SUPFAM" id="SSF161098">
    <property type="entry name" value="MetI-like"/>
    <property type="match status" value="1"/>
</dbReference>
<evidence type="ECO:0000256" key="5">
    <source>
        <dbReference type="ARBA" id="ARBA00022989"/>
    </source>
</evidence>
<dbReference type="PROSITE" id="PS50928">
    <property type="entry name" value="ABC_TM1"/>
    <property type="match status" value="1"/>
</dbReference>
<keyword evidence="6 7" id="KW-0472">Membrane</keyword>
<keyword evidence="4 7" id="KW-0812">Transmembrane</keyword>
<dbReference type="InterPro" id="IPR051393">
    <property type="entry name" value="ABC_transporter_permease"/>
</dbReference>
<protein>
    <submittedName>
        <fullName evidence="9">ABC transporter permease</fullName>
    </submittedName>
</protein>
<feature type="transmembrane region" description="Helical" evidence="7">
    <location>
        <begin position="21"/>
        <end position="47"/>
    </location>
</feature>
<evidence type="ECO:0000256" key="3">
    <source>
        <dbReference type="ARBA" id="ARBA00022475"/>
    </source>
</evidence>
<keyword evidence="2 7" id="KW-0813">Transport</keyword>
<feature type="transmembrane region" description="Helical" evidence="7">
    <location>
        <begin position="85"/>
        <end position="106"/>
    </location>
</feature>
<feature type="transmembrane region" description="Helical" evidence="7">
    <location>
        <begin position="278"/>
        <end position="298"/>
    </location>
</feature>
<dbReference type="Pfam" id="PF00528">
    <property type="entry name" value="BPD_transp_1"/>
    <property type="match status" value="1"/>
</dbReference>
<evidence type="ECO:0000256" key="1">
    <source>
        <dbReference type="ARBA" id="ARBA00004651"/>
    </source>
</evidence>
<feature type="transmembrane region" description="Helical" evidence="7">
    <location>
        <begin position="168"/>
        <end position="190"/>
    </location>
</feature>
<dbReference type="CDD" id="cd06261">
    <property type="entry name" value="TM_PBP2"/>
    <property type="match status" value="1"/>
</dbReference>